<dbReference type="Gene3D" id="2.30.110.10">
    <property type="entry name" value="Electron Transport, Fmn-binding Protein, Chain A"/>
    <property type="match status" value="1"/>
</dbReference>
<protein>
    <submittedName>
        <fullName evidence="2">Pyridoxamine 5'-phosphate oxidase family protein</fullName>
    </submittedName>
</protein>
<evidence type="ECO:0000259" key="1">
    <source>
        <dbReference type="Pfam" id="PF01243"/>
    </source>
</evidence>
<dbReference type="Pfam" id="PF01243">
    <property type="entry name" value="PNPOx_N"/>
    <property type="match status" value="1"/>
</dbReference>
<dbReference type="InterPro" id="IPR011576">
    <property type="entry name" value="Pyridox_Oxase_N"/>
</dbReference>
<feature type="domain" description="Pyridoxamine 5'-phosphate oxidase N-terminal" evidence="1">
    <location>
        <begin position="6"/>
        <end position="127"/>
    </location>
</feature>
<dbReference type="RefSeq" id="WP_404318328.1">
    <property type="nucleotide sequence ID" value="NZ_JAUIYO010000014.1"/>
</dbReference>
<dbReference type="PANTHER" id="PTHR34818">
    <property type="entry name" value="PROTEIN BLI-3"/>
    <property type="match status" value="1"/>
</dbReference>
<proteinExistence type="predicted"/>
<organism evidence="2 3">
    <name type="scientific">Bacillus lumedeiriae</name>
    <dbReference type="NCBI Taxonomy" id="3058829"/>
    <lineage>
        <taxon>Bacteria</taxon>
        <taxon>Bacillati</taxon>
        <taxon>Bacillota</taxon>
        <taxon>Bacilli</taxon>
        <taxon>Bacillales</taxon>
        <taxon>Bacillaceae</taxon>
        <taxon>Bacillus</taxon>
    </lineage>
</organism>
<sequence length="140" mass="16074">MSSQELKEQAMKIISDHKTGVLSSVENNKPHSRYMTFYNEGLTLYTPTKKDTEKIEEIEKNSFVSVLLGYENEGQGDAYVQISGTSSINDSQNLKKQFWDESFNQWFNGPEDPNYVFLEIQPDTIRILNTEGEPPQELTL</sequence>
<dbReference type="PANTHER" id="PTHR34818:SF1">
    <property type="entry name" value="PROTEIN BLI-3"/>
    <property type="match status" value="1"/>
</dbReference>
<evidence type="ECO:0000313" key="3">
    <source>
        <dbReference type="Proteomes" id="UP001619911"/>
    </source>
</evidence>
<gene>
    <name evidence="2" type="ORF">QYG89_13855</name>
</gene>
<accession>A0ABW8IB57</accession>
<keyword evidence="3" id="KW-1185">Reference proteome</keyword>
<dbReference type="InterPro" id="IPR052917">
    <property type="entry name" value="Stress-Dev_Protein"/>
</dbReference>
<comment type="caution">
    <text evidence="2">The sequence shown here is derived from an EMBL/GenBank/DDBJ whole genome shotgun (WGS) entry which is preliminary data.</text>
</comment>
<name>A0ABW8IB57_9BACI</name>
<reference evidence="2 3" key="1">
    <citation type="submission" date="2023-07" db="EMBL/GenBank/DDBJ databases">
        <title>Bacillus lucianemedeirus sp. nov, a new species isolated from an immunobiological production facility.</title>
        <authorList>
            <person name="Costa L.V."/>
            <person name="Miranda R.V.S.L."/>
            <person name="Brandao M.L.L."/>
            <person name="Reis C.M.F."/>
            <person name="Frazao A.M."/>
            <person name="Cruz F.V."/>
            <person name="Baio P.V.P."/>
            <person name="Veras J.F.C."/>
            <person name="Ramos J.N."/>
            <person name="Vieira V."/>
        </authorList>
    </citation>
    <scope>NUCLEOTIDE SEQUENCE [LARGE SCALE GENOMIC DNA]</scope>
    <source>
        <strain evidence="2 3">B190/17</strain>
    </source>
</reference>
<dbReference type="EMBL" id="JAUIYO010000014">
    <property type="protein sequence ID" value="MFK2826736.1"/>
    <property type="molecule type" value="Genomic_DNA"/>
</dbReference>
<dbReference type="Proteomes" id="UP001619911">
    <property type="component" value="Unassembled WGS sequence"/>
</dbReference>
<dbReference type="SUPFAM" id="SSF50475">
    <property type="entry name" value="FMN-binding split barrel"/>
    <property type="match status" value="1"/>
</dbReference>
<dbReference type="InterPro" id="IPR012349">
    <property type="entry name" value="Split_barrel_FMN-bd"/>
</dbReference>
<evidence type="ECO:0000313" key="2">
    <source>
        <dbReference type="EMBL" id="MFK2826736.1"/>
    </source>
</evidence>